<dbReference type="PANTHER" id="PTHR43476:SF5">
    <property type="entry name" value="FAD-DEPENDENT MONOOXYGENASE"/>
    <property type="match status" value="1"/>
</dbReference>
<protein>
    <submittedName>
        <fullName evidence="3">3-(3-hydroxy-phenyl)propionate hydroxylase</fullName>
    </submittedName>
</protein>
<dbReference type="InterPro" id="IPR036188">
    <property type="entry name" value="FAD/NAD-bd_sf"/>
</dbReference>
<gene>
    <name evidence="3" type="ORF">C7450_112195</name>
</gene>
<dbReference type="Pfam" id="PF01494">
    <property type="entry name" value="FAD_binding_3"/>
    <property type="match status" value="1"/>
</dbReference>
<dbReference type="InterPro" id="IPR002938">
    <property type="entry name" value="FAD-bd"/>
</dbReference>
<reference evidence="3 4" key="1">
    <citation type="submission" date="2018-05" db="EMBL/GenBank/DDBJ databases">
        <title>Genomic Encyclopedia of Type Strains, Phase IV (KMG-IV): sequencing the most valuable type-strain genomes for metagenomic binning, comparative biology and taxonomic classification.</title>
        <authorList>
            <person name="Goeker M."/>
        </authorList>
    </citation>
    <scope>NUCLEOTIDE SEQUENCE [LARGE SCALE GENOMIC DNA]</scope>
    <source>
        <strain evidence="3 4">DSM 6462</strain>
    </source>
</reference>
<evidence type="ECO:0000259" key="2">
    <source>
        <dbReference type="Pfam" id="PF01494"/>
    </source>
</evidence>
<accession>A0A2V3TXR1</accession>
<dbReference type="InterPro" id="IPR050631">
    <property type="entry name" value="PheA/TfdB_FAD_monoxygenase"/>
</dbReference>
<dbReference type="SUPFAM" id="SSF51905">
    <property type="entry name" value="FAD/NAD(P)-binding domain"/>
    <property type="match status" value="1"/>
</dbReference>
<dbReference type="Gene3D" id="3.50.50.60">
    <property type="entry name" value="FAD/NAD(P)-binding domain"/>
    <property type="match status" value="1"/>
</dbReference>
<evidence type="ECO:0000313" key="4">
    <source>
        <dbReference type="Proteomes" id="UP000248021"/>
    </source>
</evidence>
<organism evidence="3 4">
    <name type="scientific">Chelatococcus asaccharovorans</name>
    <dbReference type="NCBI Taxonomy" id="28210"/>
    <lineage>
        <taxon>Bacteria</taxon>
        <taxon>Pseudomonadati</taxon>
        <taxon>Pseudomonadota</taxon>
        <taxon>Alphaproteobacteria</taxon>
        <taxon>Hyphomicrobiales</taxon>
        <taxon>Chelatococcaceae</taxon>
        <taxon>Chelatococcus</taxon>
    </lineage>
</organism>
<comment type="caution">
    <text evidence="3">The sequence shown here is derived from an EMBL/GenBank/DDBJ whole genome shotgun (WGS) entry which is preliminary data.</text>
</comment>
<keyword evidence="4" id="KW-1185">Reference proteome</keyword>
<dbReference type="PRINTS" id="PR00420">
    <property type="entry name" value="RNGMNOXGNASE"/>
</dbReference>
<dbReference type="EMBL" id="QJJK01000012">
    <property type="protein sequence ID" value="PXW54166.1"/>
    <property type="molecule type" value="Genomic_DNA"/>
</dbReference>
<dbReference type="GO" id="GO:0016491">
    <property type="term" value="F:oxidoreductase activity"/>
    <property type="evidence" value="ECO:0007669"/>
    <property type="project" value="UniProtKB-KW"/>
</dbReference>
<dbReference type="PANTHER" id="PTHR43476">
    <property type="entry name" value="3-(3-HYDROXY-PHENYL)PROPIONATE/3-HYDROXYCINNAMIC ACID HYDROXYLASE"/>
    <property type="match status" value="1"/>
</dbReference>
<proteinExistence type="predicted"/>
<evidence type="ECO:0000256" key="1">
    <source>
        <dbReference type="ARBA" id="ARBA00023002"/>
    </source>
</evidence>
<dbReference type="AlphaFoldDB" id="A0A2V3TXR1"/>
<dbReference type="RefSeq" id="WP_110377397.1">
    <property type="nucleotide sequence ID" value="NZ_JAHBRY010000002.1"/>
</dbReference>
<dbReference type="Gene3D" id="3.30.70.2450">
    <property type="match status" value="1"/>
</dbReference>
<dbReference type="Proteomes" id="UP000248021">
    <property type="component" value="Unassembled WGS sequence"/>
</dbReference>
<sequence>MEKNTRYDCDVAVVGGGPVGLCLALLLAREGTEVVVFEKEPDVSLDLRASTFHPPTLDMLDRLGIAETLVAQGLICPHWQIRLHPDGDRAIFDLSVLQNDTRHPYRLQCEQWKLSLALMDALKKEPRARVVFGREVTGFTQDDDGVTLSLRDGFEEIGSGEVGSANETIRARLVAGTDGARSTIRKELGLEFAGLTYPETTLLVTTHFPFEEHLEGISNVSYCWKADGNFALLKVPGRWRVSIYPREDLPIDEQLTEEAIEASLQVIVPRSERYEVIEKRPYRVHQRIVPSYVHGRVVLAGDAAHLNSPSGGMGLNGGIHDAFELAEALTEILAGQAPLTRLDLYDRRRRPIARDQILAQADANRARMREKSPEKRREILAGLKAITRDPERLYAHVLKSSMIDGLRLAAAIQ</sequence>
<evidence type="ECO:0000313" key="3">
    <source>
        <dbReference type="EMBL" id="PXW54166.1"/>
    </source>
</evidence>
<dbReference type="OrthoDB" id="9791689at2"/>
<dbReference type="GO" id="GO:0071949">
    <property type="term" value="F:FAD binding"/>
    <property type="evidence" value="ECO:0007669"/>
    <property type="project" value="InterPro"/>
</dbReference>
<keyword evidence="1" id="KW-0560">Oxidoreductase</keyword>
<name>A0A2V3TXR1_9HYPH</name>
<feature type="domain" description="FAD-binding" evidence="2">
    <location>
        <begin position="8"/>
        <end position="355"/>
    </location>
</feature>